<dbReference type="GO" id="GO:0035870">
    <property type="term" value="F:dITP diphosphatase activity"/>
    <property type="evidence" value="ECO:0007669"/>
    <property type="project" value="UniProtKB-UniRule"/>
</dbReference>
<feature type="binding site" evidence="10">
    <location>
        <position position="75"/>
    </location>
    <ligand>
        <name>Mg(2+)</name>
        <dbReference type="ChEBI" id="CHEBI:18420"/>
    </ligand>
</feature>
<feature type="active site" description="Proton acceptor" evidence="10">
    <location>
        <position position="75"/>
    </location>
</feature>
<dbReference type="CDD" id="cd00515">
    <property type="entry name" value="HAM1"/>
    <property type="match status" value="1"/>
</dbReference>
<evidence type="ECO:0000256" key="6">
    <source>
        <dbReference type="ARBA" id="ARBA00022842"/>
    </source>
</evidence>
<dbReference type="Gene3D" id="3.90.950.10">
    <property type="match status" value="1"/>
</dbReference>
<accession>A0AAJ0U6I8</accession>
<dbReference type="GO" id="GO:0005829">
    <property type="term" value="C:cytosol"/>
    <property type="evidence" value="ECO:0007669"/>
    <property type="project" value="TreeGrafter"/>
</dbReference>
<feature type="binding site" evidence="10">
    <location>
        <position position="46"/>
    </location>
    <ligand>
        <name>Mg(2+)</name>
        <dbReference type="ChEBI" id="CHEBI:18420"/>
    </ligand>
</feature>
<keyword evidence="5 10" id="KW-0378">Hydrolase</keyword>
<evidence type="ECO:0000313" key="13">
    <source>
        <dbReference type="EMBL" id="MBK1706215.1"/>
    </source>
</evidence>
<dbReference type="GO" id="GO:0009146">
    <property type="term" value="P:purine nucleoside triphosphate catabolic process"/>
    <property type="evidence" value="ECO:0007669"/>
    <property type="project" value="UniProtKB-UniRule"/>
</dbReference>
<reference evidence="13" key="1">
    <citation type="submission" date="2017-08" db="EMBL/GenBank/DDBJ databases">
        <authorList>
            <person name="Imhoff J.F."/>
            <person name="Rahn T."/>
            <person name="Kuenzel S."/>
            <person name="Neulinger S.C."/>
        </authorList>
    </citation>
    <scope>NUCLEOTIDE SEQUENCE</scope>
    <source>
        <strain evidence="13">DSM 11080</strain>
    </source>
</reference>
<dbReference type="GO" id="GO:0036220">
    <property type="term" value="F:ITP diphosphatase activity"/>
    <property type="evidence" value="ECO:0007669"/>
    <property type="project" value="UniProtKB-UniRule"/>
</dbReference>
<comment type="catalytic activity">
    <reaction evidence="9 10">
        <text>XTP + H2O = XMP + diphosphate + H(+)</text>
        <dbReference type="Rhea" id="RHEA:28610"/>
        <dbReference type="ChEBI" id="CHEBI:15377"/>
        <dbReference type="ChEBI" id="CHEBI:15378"/>
        <dbReference type="ChEBI" id="CHEBI:33019"/>
        <dbReference type="ChEBI" id="CHEBI:57464"/>
        <dbReference type="ChEBI" id="CHEBI:61314"/>
        <dbReference type="EC" id="3.6.1.66"/>
    </reaction>
</comment>
<dbReference type="Pfam" id="PF01725">
    <property type="entry name" value="Ham1p_like"/>
    <property type="match status" value="1"/>
</dbReference>
<dbReference type="SUPFAM" id="SSF52972">
    <property type="entry name" value="ITPase-like"/>
    <property type="match status" value="1"/>
</dbReference>
<dbReference type="InterPro" id="IPR002637">
    <property type="entry name" value="RdgB/HAM1"/>
</dbReference>
<comment type="function">
    <text evidence="10">Pyrophosphatase that catalyzes the hydrolysis of nucleoside triphosphates to their monophosphate derivatives, with a high preference for the non-canonical purine nucleotides XTP (xanthosine triphosphate), dITP (deoxyinosine triphosphate) and ITP. Seems to function as a house-cleaning enzyme that removes non-canonical purine nucleotides from the nucleotide pool, thus preventing their incorporation into DNA/RNA and avoiding chromosomal lesions.</text>
</comment>
<proteinExistence type="inferred from homology"/>
<evidence type="ECO:0000256" key="3">
    <source>
        <dbReference type="ARBA" id="ARBA00022723"/>
    </source>
</evidence>
<name>A0AAJ0U6I8_9GAMM</name>
<evidence type="ECO:0000256" key="9">
    <source>
        <dbReference type="ARBA" id="ARBA00052017"/>
    </source>
</evidence>
<evidence type="ECO:0000256" key="12">
    <source>
        <dbReference type="SAM" id="MobiDB-lite"/>
    </source>
</evidence>
<feature type="binding site" evidence="10">
    <location>
        <begin position="188"/>
        <end position="189"/>
    </location>
    <ligand>
        <name>substrate</name>
    </ligand>
</feature>
<feature type="binding site" evidence="10">
    <location>
        <position position="76"/>
    </location>
    <ligand>
        <name>substrate</name>
    </ligand>
</feature>
<dbReference type="GO" id="GO:0036222">
    <property type="term" value="F:XTP diphosphatase activity"/>
    <property type="evidence" value="ECO:0007669"/>
    <property type="project" value="UniProtKB-UniRule"/>
</dbReference>
<organism evidence="13 14">
    <name type="scientific">Halochromatium glycolicum</name>
    <dbReference type="NCBI Taxonomy" id="85075"/>
    <lineage>
        <taxon>Bacteria</taxon>
        <taxon>Pseudomonadati</taxon>
        <taxon>Pseudomonadota</taxon>
        <taxon>Gammaproteobacteria</taxon>
        <taxon>Chromatiales</taxon>
        <taxon>Chromatiaceae</taxon>
        <taxon>Halochromatium</taxon>
    </lineage>
</organism>
<feature type="binding site" evidence="10">
    <location>
        <position position="183"/>
    </location>
    <ligand>
        <name>substrate</name>
    </ligand>
</feature>
<evidence type="ECO:0000256" key="5">
    <source>
        <dbReference type="ARBA" id="ARBA00022801"/>
    </source>
</evidence>
<dbReference type="NCBIfam" id="TIGR00042">
    <property type="entry name" value="RdgB/HAM1 family non-canonical purine NTP pyrophosphatase"/>
    <property type="match status" value="1"/>
</dbReference>
<protein>
    <recommendedName>
        <fullName evidence="10">dITP/XTP pyrophosphatase</fullName>
        <ecNumber evidence="10">3.6.1.66</ecNumber>
    </recommendedName>
    <alternativeName>
        <fullName evidence="10">Non-canonical purine NTP pyrophosphatase</fullName>
    </alternativeName>
    <alternativeName>
        <fullName evidence="10">Non-standard purine NTP pyrophosphatase</fullName>
    </alternativeName>
    <alternativeName>
        <fullName evidence="10">Nucleoside-triphosphate diphosphatase</fullName>
    </alternativeName>
    <alternativeName>
        <fullName evidence="10">Nucleoside-triphosphate pyrophosphatase</fullName>
        <shortName evidence="10">NTPase</shortName>
    </alternativeName>
</protein>
<comment type="similarity">
    <text evidence="1 10 11">Belongs to the HAM1 NTPase family.</text>
</comment>
<keyword evidence="3 10" id="KW-0479">Metal-binding</keyword>
<reference evidence="13" key="2">
    <citation type="journal article" date="2020" name="Microorganisms">
        <title>Osmotic Adaptation and Compatible Solute Biosynthesis of Phototrophic Bacteria as Revealed from Genome Analyses.</title>
        <authorList>
            <person name="Imhoff J.F."/>
            <person name="Rahn T."/>
            <person name="Kunzel S."/>
            <person name="Keller A."/>
            <person name="Neulinger S.C."/>
        </authorList>
    </citation>
    <scope>NUCLEOTIDE SEQUENCE</scope>
    <source>
        <strain evidence="13">DSM 11080</strain>
    </source>
</reference>
<dbReference type="GO" id="GO:0000166">
    <property type="term" value="F:nucleotide binding"/>
    <property type="evidence" value="ECO:0007669"/>
    <property type="project" value="UniProtKB-KW"/>
</dbReference>
<comment type="caution">
    <text evidence="13">The sequence shown here is derived from an EMBL/GenBank/DDBJ whole genome shotgun (WGS) entry which is preliminary data.</text>
</comment>
<keyword evidence="7 10" id="KW-0546">Nucleotide metabolism</keyword>
<comment type="catalytic activity">
    <reaction evidence="8 10">
        <text>dITP + H2O = dIMP + diphosphate + H(+)</text>
        <dbReference type="Rhea" id="RHEA:28342"/>
        <dbReference type="ChEBI" id="CHEBI:15377"/>
        <dbReference type="ChEBI" id="CHEBI:15378"/>
        <dbReference type="ChEBI" id="CHEBI:33019"/>
        <dbReference type="ChEBI" id="CHEBI:61194"/>
        <dbReference type="ChEBI" id="CHEBI:61382"/>
        <dbReference type="EC" id="3.6.1.66"/>
    </reaction>
</comment>
<dbReference type="RefSeq" id="WP_200347663.1">
    <property type="nucleotide sequence ID" value="NZ_NRSJ01000036.1"/>
</dbReference>
<dbReference type="Proteomes" id="UP001296776">
    <property type="component" value="Unassembled WGS sequence"/>
</dbReference>
<dbReference type="GO" id="GO:0046872">
    <property type="term" value="F:metal ion binding"/>
    <property type="evidence" value="ECO:0007669"/>
    <property type="project" value="UniProtKB-KW"/>
</dbReference>
<dbReference type="GO" id="GO:0017111">
    <property type="term" value="F:ribonucleoside triphosphate phosphatase activity"/>
    <property type="evidence" value="ECO:0007669"/>
    <property type="project" value="InterPro"/>
</dbReference>
<evidence type="ECO:0000256" key="10">
    <source>
        <dbReference type="HAMAP-Rule" id="MF_01405"/>
    </source>
</evidence>
<evidence type="ECO:0000256" key="2">
    <source>
        <dbReference type="ARBA" id="ARBA00011738"/>
    </source>
</evidence>
<feature type="binding site" evidence="10">
    <location>
        <begin position="14"/>
        <end position="19"/>
    </location>
    <ligand>
        <name>substrate</name>
    </ligand>
</feature>
<dbReference type="InterPro" id="IPR029001">
    <property type="entry name" value="ITPase-like_fam"/>
</dbReference>
<evidence type="ECO:0000256" key="1">
    <source>
        <dbReference type="ARBA" id="ARBA00008023"/>
    </source>
</evidence>
<dbReference type="GO" id="GO:0009117">
    <property type="term" value="P:nucleotide metabolic process"/>
    <property type="evidence" value="ECO:0007669"/>
    <property type="project" value="UniProtKB-KW"/>
</dbReference>
<evidence type="ECO:0000256" key="4">
    <source>
        <dbReference type="ARBA" id="ARBA00022741"/>
    </source>
</evidence>
<evidence type="ECO:0000313" key="14">
    <source>
        <dbReference type="Proteomes" id="UP001296776"/>
    </source>
</evidence>
<keyword evidence="4 10" id="KW-0547">Nucleotide-binding</keyword>
<dbReference type="PANTHER" id="PTHR11067">
    <property type="entry name" value="INOSINE TRIPHOSPHATE PYROPHOSPHATASE/HAM1 PROTEIN"/>
    <property type="match status" value="1"/>
</dbReference>
<dbReference type="FunFam" id="3.90.950.10:FF:000001">
    <property type="entry name" value="dITP/XTP pyrophosphatase"/>
    <property type="match status" value="1"/>
</dbReference>
<dbReference type="InterPro" id="IPR020922">
    <property type="entry name" value="dITP/XTP_pyrophosphatase"/>
</dbReference>
<dbReference type="HAMAP" id="MF_01405">
    <property type="entry name" value="Non_canon_purine_NTPase"/>
    <property type="match status" value="1"/>
</dbReference>
<evidence type="ECO:0000256" key="7">
    <source>
        <dbReference type="ARBA" id="ARBA00023080"/>
    </source>
</evidence>
<keyword evidence="14" id="KW-1185">Reference proteome</keyword>
<feature type="binding site" evidence="10">
    <location>
        <begin position="160"/>
        <end position="163"/>
    </location>
    <ligand>
        <name>substrate</name>
    </ligand>
</feature>
<evidence type="ECO:0000256" key="8">
    <source>
        <dbReference type="ARBA" id="ARBA00051875"/>
    </source>
</evidence>
<gene>
    <name evidence="13" type="primary">rdgB</name>
    <name evidence="13" type="ORF">CKO40_17080</name>
</gene>
<comment type="cofactor">
    <cofactor evidence="10">
        <name>Mg(2+)</name>
        <dbReference type="ChEBI" id="CHEBI:18420"/>
    </cofactor>
    <text evidence="10">Binds 1 Mg(2+) ion per subunit.</text>
</comment>
<keyword evidence="6 10" id="KW-0460">Magnesium</keyword>
<dbReference type="EMBL" id="NRSJ01000036">
    <property type="protein sequence ID" value="MBK1706215.1"/>
    <property type="molecule type" value="Genomic_DNA"/>
</dbReference>
<dbReference type="AlphaFoldDB" id="A0AAJ0U6I8"/>
<comment type="subunit">
    <text evidence="2 10">Homodimer.</text>
</comment>
<dbReference type="PANTHER" id="PTHR11067:SF9">
    <property type="entry name" value="INOSINE TRIPHOSPHATE PYROPHOSPHATASE"/>
    <property type="match status" value="1"/>
</dbReference>
<evidence type="ECO:0000256" key="11">
    <source>
        <dbReference type="RuleBase" id="RU003781"/>
    </source>
</evidence>
<sequence length="225" mass="23803">MQPSPESHEIVLASNNHGKLREIEALLAPAALQLIPQGQLGIEAAEEAGLTFVENAILKARHAARASGRAAIADDSGIEVDALDGAPGIYSARYAGPDSSDQANCDKLLAELAARAGCDRSARFQCVMVYLRHASDPTPLICQGTWEGLILDAPRGENGFGYDPIFGVPTHGLSSAELDPETKNALSHRGQALRALVANLLERPTPYNRHAGSTAAQPPGRREAK</sequence>
<dbReference type="EC" id="3.6.1.66" evidence="10"/>
<feature type="region of interest" description="Disordered" evidence="12">
    <location>
        <begin position="204"/>
        <end position="225"/>
    </location>
</feature>
<comment type="catalytic activity">
    <reaction evidence="10">
        <text>ITP + H2O = IMP + diphosphate + H(+)</text>
        <dbReference type="Rhea" id="RHEA:29399"/>
        <dbReference type="ChEBI" id="CHEBI:15377"/>
        <dbReference type="ChEBI" id="CHEBI:15378"/>
        <dbReference type="ChEBI" id="CHEBI:33019"/>
        <dbReference type="ChEBI" id="CHEBI:58053"/>
        <dbReference type="ChEBI" id="CHEBI:61402"/>
        <dbReference type="EC" id="3.6.1.66"/>
    </reaction>
</comment>